<evidence type="ECO:0000256" key="6">
    <source>
        <dbReference type="ARBA" id="ARBA00022592"/>
    </source>
</evidence>
<dbReference type="Gene3D" id="1.20.58.220">
    <property type="entry name" value="Phosphate transport system protein phou homolog 2, domain 2"/>
    <property type="match status" value="2"/>
</dbReference>
<dbReference type="PIRSF" id="PIRSF003107">
    <property type="entry name" value="PhoU"/>
    <property type="match status" value="1"/>
</dbReference>
<organism evidence="10 11">
    <name type="scientific">Candidatus Polarisedimenticola svalbardensis</name>
    <dbReference type="NCBI Taxonomy" id="2886004"/>
    <lineage>
        <taxon>Bacteria</taxon>
        <taxon>Pseudomonadati</taxon>
        <taxon>Acidobacteriota</taxon>
        <taxon>Candidatus Polarisedimenticolia</taxon>
        <taxon>Candidatus Polarisedimenticolales</taxon>
        <taxon>Candidatus Polarisedimenticolaceae</taxon>
        <taxon>Candidatus Polarisedimenticola</taxon>
    </lineage>
</organism>
<reference evidence="10 11" key="1">
    <citation type="submission" date="2020-08" db="EMBL/GenBank/DDBJ databases">
        <title>Acidobacteriota in marine sediments use diverse sulfur dissimilation pathways.</title>
        <authorList>
            <person name="Wasmund K."/>
        </authorList>
    </citation>
    <scope>NUCLEOTIDE SEQUENCE [LARGE SCALE GENOMIC DNA]</scope>
    <source>
        <strain evidence="10">MAG AM4</strain>
    </source>
</reference>
<evidence type="ECO:0000313" key="10">
    <source>
        <dbReference type="EMBL" id="MBD3868909.1"/>
    </source>
</evidence>
<comment type="function">
    <text evidence="7 8">Plays a role in the regulation of phosphate uptake.</text>
</comment>
<evidence type="ECO:0000259" key="9">
    <source>
        <dbReference type="Pfam" id="PF01895"/>
    </source>
</evidence>
<dbReference type="InterPro" id="IPR026022">
    <property type="entry name" value="PhoU_dom"/>
</dbReference>
<dbReference type="EMBL" id="JACXWD010000048">
    <property type="protein sequence ID" value="MBD3868909.1"/>
    <property type="molecule type" value="Genomic_DNA"/>
</dbReference>
<dbReference type="FunFam" id="1.20.58.220:FF:000004">
    <property type="entry name" value="Phosphate-specific transport system accessory protein PhoU"/>
    <property type="match status" value="1"/>
</dbReference>
<evidence type="ECO:0000256" key="3">
    <source>
        <dbReference type="ARBA" id="ARBA00011738"/>
    </source>
</evidence>
<dbReference type="SUPFAM" id="SSF109755">
    <property type="entry name" value="PhoU-like"/>
    <property type="match status" value="1"/>
</dbReference>
<dbReference type="PANTHER" id="PTHR42930:SF3">
    <property type="entry name" value="PHOSPHATE-SPECIFIC TRANSPORT SYSTEM ACCESSORY PROTEIN PHOU"/>
    <property type="match status" value="1"/>
</dbReference>
<dbReference type="GO" id="GO:0005737">
    <property type="term" value="C:cytoplasm"/>
    <property type="evidence" value="ECO:0007669"/>
    <property type="project" value="UniProtKB-SubCell"/>
</dbReference>
<evidence type="ECO:0000256" key="2">
    <source>
        <dbReference type="ARBA" id="ARBA00008107"/>
    </source>
</evidence>
<gene>
    <name evidence="10" type="primary">phoU</name>
    <name evidence="10" type="ORF">IFK94_12345</name>
</gene>
<evidence type="ECO:0000256" key="1">
    <source>
        <dbReference type="ARBA" id="ARBA00004496"/>
    </source>
</evidence>
<dbReference type="InterPro" id="IPR028366">
    <property type="entry name" value="PhoU"/>
</dbReference>
<keyword evidence="5 8" id="KW-0963">Cytoplasm</keyword>
<name>A0A8J7CF20_9BACT</name>
<dbReference type="NCBIfam" id="TIGR02135">
    <property type="entry name" value="phoU_full"/>
    <property type="match status" value="1"/>
</dbReference>
<sequence length="231" mass="26014">MDPRTTHFASRLDELTQLVLRLGGLVEEAIGRSVHALVDRDSGTARKVLESDHAIDRLELEIDHLCLELLLLQQPMAGDLRFIATAMKINSDLERIGDHAVNISERALELNEAPPMPTFIDLPLMATRAQAMVRDALDAFVRRDAELAVATIARDRELNDQMRENFTRLADHAREQPQDIDQALRLSFVTKYFERIGDMAKNVCEQVVFMASGEVIKHQRVSRTGSGEDQS</sequence>
<evidence type="ECO:0000256" key="4">
    <source>
        <dbReference type="ARBA" id="ARBA00022448"/>
    </source>
</evidence>
<accession>A0A8J7CF20</accession>
<evidence type="ECO:0000256" key="7">
    <source>
        <dbReference type="ARBA" id="ARBA00056181"/>
    </source>
</evidence>
<proteinExistence type="inferred from homology"/>
<keyword evidence="6 8" id="KW-0592">Phosphate transport</keyword>
<dbReference type="InterPro" id="IPR038078">
    <property type="entry name" value="PhoU-like_sf"/>
</dbReference>
<feature type="domain" description="PhoU" evidence="9">
    <location>
        <begin position="20"/>
        <end position="106"/>
    </location>
</feature>
<evidence type="ECO:0000256" key="5">
    <source>
        <dbReference type="ARBA" id="ARBA00022490"/>
    </source>
</evidence>
<comment type="caution">
    <text evidence="10">The sequence shown here is derived from an EMBL/GenBank/DDBJ whole genome shotgun (WGS) entry which is preliminary data.</text>
</comment>
<evidence type="ECO:0000313" key="11">
    <source>
        <dbReference type="Proteomes" id="UP000648239"/>
    </source>
</evidence>
<comment type="subunit">
    <text evidence="3 8">Homodimer.</text>
</comment>
<evidence type="ECO:0000256" key="8">
    <source>
        <dbReference type="PIRNR" id="PIRNR003107"/>
    </source>
</evidence>
<dbReference type="AlphaFoldDB" id="A0A8J7CF20"/>
<feature type="domain" description="PhoU" evidence="9">
    <location>
        <begin position="124"/>
        <end position="207"/>
    </location>
</feature>
<dbReference type="Proteomes" id="UP000648239">
    <property type="component" value="Unassembled WGS sequence"/>
</dbReference>
<dbReference type="GO" id="GO:0006817">
    <property type="term" value="P:phosphate ion transport"/>
    <property type="evidence" value="ECO:0007669"/>
    <property type="project" value="UniProtKB-KW"/>
</dbReference>
<dbReference type="GO" id="GO:0030643">
    <property type="term" value="P:intracellular phosphate ion homeostasis"/>
    <property type="evidence" value="ECO:0007669"/>
    <property type="project" value="InterPro"/>
</dbReference>
<dbReference type="Pfam" id="PF01895">
    <property type="entry name" value="PhoU"/>
    <property type="match status" value="2"/>
</dbReference>
<dbReference type="GO" id="GO:0045936">
    <property type="term" value="P:negative regulation of phosphate metabolic process"/>
    <property type="evidence" value="ECO:0007669"/>
    <property type="project" value="InterPro"/>
</dbReference>
<comment type="similarity">
    <text evidence="2 8">Belongs to the PhoU family.</text>
</comment>
<dbReference type="PANTHER" id="PTHR42930">
    <property type="entry name" value="PHOSPHATE-SPECIFIC TRANSPORT SYSTEM ACCESSORY PROTEIN PHOU"/>
    <property type="match status" value="1"/>
</dbReference>
<protein>
    <recommendedName>
        <fullName evidence="8">Phosphate-specific transport system accessory protein PhoU</fullName>
    </recommendedName>
</protein>
<keyword evidence="4 8" id="KW-0813">Transport</keyword>
<comment type="subcellular location">
    <subcellularLocation>
        <location evidence="1 8">Cytoplasm</location>
    </subcellularLocation>
</comment>